<proteinExistence type="predicted"/>
<protein>
    <submittedName>
        <fullName evidence="1">Uncharacterized protein</fullName>
    </submittedName>
</protein>
<name>A0AAN9E285_CROPI</name>
<dbReference type="Proteomes" id="UP001372338">
    <property type="component" value="Unassembled WGS sequence"/>
</dbReference>
<comment type="caution">
    <text evidence="1">The sequence shown here is derived from an EMBL/GenBank/DDBJ whole genome shotgun (WGS) entry which is preliminary data.</text>
</comment>
<accession>A0AAN9E285</accession>
<evidence type="ECO:0000313" key="2">
    <source>
        <dbReference type="Proteomes" id="UP001372338"/>
    </source>
</evidence>
<dbReference type="AlphaFoldDB" id="A0AAN9E285"/>
<organism evidence="1 2">
    <name type="scientific">Crotalaria pallida</name>
    <name type="common">Smooth rattlebox</name>
    <name type="synonym">Crotalaria striata</name>
    <dbReference type="NCBI Taxonomy" id="3830"/>
    <lineage>
        <taxon>Eukaryota</taxon>
        <taxon>Viridiplantae</taxon>
        <taxon>Streptophyta</taxon>
        <taxon>Embryophyta</taxon>
        <taxon>Tracheophyta</taxon>
        <taxon>Spermatophyta</taxon>
        <taxon>Magnoliopsida</taxon>
        <taxon>eudicotyledons</taxon>
        <taxon>Gunneridae</taxon>
        <taxon>Pentapetalae</taxon>
        <taxon>rosids</taxon>
        <taxon>fabids</taxon>
        <taxon>Fabales</taxon>
        <taxon>Fabaceae</taxon>
        <taxon>Papilionoideae</taxon>
        <taxon>50 kb inversion clade</taxon>
        <taxon>genistoids sensu lato</taxon>
        <taxon>core genistoids</taxon>
        <taxon>Crotalarieae</taxon>
        <taxon>Crotalaria</taxon>
    </lineage>
</organism>
<reference evidence="1 2" key="1">
    <citation type="submission" date="2024-01" db="EMBL/GenBank/DDBJ databases">
        <title>The genomes of 5 underutilized Papilionoideae crops provide insights into root nodulation and disease resistanc.</title>
        <authorList>
            <person name="Yuan L."/>
        </authorList>
    </citation>
    <scope>NUCLEOTIDE SEQUENCE [LARGE SCALE GENOMIC DNA]</scope>
    <source>
        <strain evidence="1">ZHUSHIDOU_FW_LH</strain>
        <tissue evidence="1">Leaf</tissue>
    </source>
</reference>
<evidence type="ECO:0000313" key="1">
    <source>
        <dbReference type="EMBL" id="KAK7244884.1"/>
    </source>
</evidence>
<sequence length="70" mass="7774">MKAKNDNENENEDLCLLASETSHKQATVSDDDDVHLSPSIPTPSSLFLNLTPLHTIQYYQQSLKVLLASC</sequence>
<dbReference type="EMBL" id="JAYWIO010000008">
    <property type="protein sequence ID" value="KAK7244884.1"/>
    <property type="molecule type" value="Genomic_DNA"/>
</dbReference>
<keyword evidence="2" id="KW-1185">Reference proteome</keyword>
<gene>
    <name evidence="1" type="ORF">RIF29_39713</name>
</gene>